<evidence type="ECO:0000256" key="1">
    <source>
        <dbReference type="SAM" id="MobiDB-lite"/>
    </source>
</evidence>
<feature type="compositionally biased region" description="Polar residues" evidence="1">
    <location>
        <begin position="57"/>
        <end position="67"/>
    </location>
</feature>
<accession>A0ABY4CXJ1</accession>
<dbReference type="SUPFAM" id="SSF51161">
    <property type="entry name" value="Trimeric LpxA-like enzymes"/>
    <property type="match status" value="2"/>
</dbReference>
<feature type="chain" id="PRO_5046957873" description="Acetyltransferase" evidence="2">
    <location>
        <begin position="37"/>
        <end position="485"/>
    </location>
</feature>
<dbReference type="RefSeq" id="WP_243796509.1">
    <property type="nucleotide sequence ID" value="NZ_CP094669.1"/>
</dbReference>
<feature type="region of interest" description="Disordered" evidence="1">
    <location>
        <begin position="47"/>
        <end position="67"/>
    </location>
</feature>
<evidence type="ECO:0000256" key="2">
    <source>
        <dbReference type="SAM" id="SignalP"/>
    </source>
</evidence>
<dbReference type="InterPro" id="IPR052265">
    <property type="entry name" value="Gamma-CA"/>
</dbReference>
<evidence type="ECO:0008006" key="5">
    <source>
        <dbReference type="Google" id="ProtNLM"/>
    </source>
</evidence>
<evidence type="ECO:0000313" key="4">
    <source>
        <dbReference type="Proteomes" id="UP000831113"/>
    </source>
</evidence>
<dbReference type="PANTHER" id="PTHR43360">
    <property type="entry name" value="CARBON DIOXIDE CONCENTRATING MECHANISM PROTEIN CCMM"/>
    <property type="match status" value="1"/>
</dbReference>
<keyword evidence="2" id="KW-0732">Signal</keyword>
<reference evidence="3 4" key="1">
    <citation type="submission" date="2022-03" db="EMBL/GenBank/DDBJ databases">
        <title>Hymenobactersp. isolated from the air.</title>
        <authorList>
            <person name="Won M."/>
            <person name="Kwon S.-W."/>
        </authorList>
    </citation>
    <scope>NUCLEOTIDE SEQUENCE [LARGE SCALE GENOMIC DNA]</scope>
    <source>
        <strain evidence="3 4">KACC 21982</strain>
    </source>
</reference>
<organism evidence="3 4">
    <name type="scientific">Hymenobacter tibetensis</name>
    <dbReference type="NCBI Taxonomy" id="497967"/>
    <lineage>
        <taxon>Bacteria</taxon>
        <taxon>Pseudomonadati</taxon>
        <taxon>Bacteroidota</taxon>
        <taxon>Cytophagia</taxon>
        <taxon>Cytophagales</taxon>
        <taxon>Hymenobacteraceae</taxon>
        <taxon>Hymenobacter</taxon>
    </lineage>
</organism>
<keyword evidence="4" id="KW-1185">Reference proteome</keyword>
<dbReference type="Gene3D" id="2.160.10.10">
    <property type="entry name" value="Hexapeptide repeat proteins"/>
    <property type="match status" value="2"/>
</dbReference>
<protein>
    <recommendedName>
        <fullName evidence="5">Acetyltransferase</fullName>
    </recommendedName>
</protein>
<sequence length="485" mass="51525">MRKINSSFTASSKRMLQRCASAVLLASAGLAGLASCTETLEESVAPSTVGAADSETVEASFSPTQRNRPVLPATASLEKATFIDPTVTITGANSILLGPQIYIGPFARLLADDRKDKDRSTGTPVTAVSLQGNGHDEDIQIRIGKETNLQDNVTVVADANRSGADRAKVAALGIEGVEIGERVILAHGSTVKGPAQIGIEGTNIPVDPDDDQEVFLSFGCEIDGAILEKNTGVSALARVGPGVRLRSGYIVLPGKNVTTQAEADDPGLGKVRLLVEADILFNEGVLEVNIAFAREYSRLFRENPSNVRGINFDPGNTGFNPNRDLPKLAGRPTQIPGYRNRIIGEVSIANSFPDLQHVLGEGISIRADEGEPFVIGRIARMDDNVIFHALEQTPIQAGDNIRYGERSIVHGGGRRPLAGGGDDEPTILEDNVQLKSQAVVFRSLIGRGASVGRKSAVVNTDVAPNTVIPDRVVYVNNALFGPVEW</sequence>
<dbReference type="PANTHER" id="PTHR43360:SF1">
    <property type="entry name" value="CARBOXYSOME ASSEMBLY PROTEIN CCMM"/>
    <property type="match status" value="1"/>
</dbReference>
<proteinExistence type="predicted"/>
<evidence type="ECO:0000313" key="3">
    <source>
        <dbReference type="EMBL" id="UOG73709.1"/>
    </source>
</evidence>
<dbReference type="Proteomes" id="UP000831113">
    <property type="component" value="Chromosome"/>
</dbReference>
<feature type="signal peptide" evidence="2">
    <location>
        <begin position="1"/>
        <end position="36"/>
    </location>
</feature>
<gene>
    <name evidence="3" type="ORF">MTX78_16485</name>
</gene>
<feature type="region of interest" description="Disordered" evidence="1">
    <location>
        <begin position="311"/>
        <end position="331"/>
    </location>
</feature>
<dbReference type="EMBL" id="CP094669">
    <property type="protein sequence ID" value="UOG73709.1"/>
    <property type="molecule type" value="Genomic_DNA"/>
</dbReference>
<dbReference type="InterPro" id="IPR011004">
    <property type="entry name" value="Trimer_LpxA-like_sf"/>
</dbReference>
<name>A0ABY4CXJ1_9BACT</name>